<keyword evidence="2" id="KW-0732">Signal</keyword>
<evidence type="ECO:0000313" key="4">
    <source>
        <dbReference type="Proteomes" id="UP000016929"/>
    </source>
</evidence>
<feature type="transmembrane region" description="Helical" evidence="1">
    <location>
        <begin position="182"/>
        <end position="202"/>
    </location>
</feature>
<keyword evidence="1" id="KW-0812">Transmembrane</keyword>
<accession>N1RUL5</accession>
<dbReference type="Proteomes" id="UP000016929">
    <property type="component" value="Unassembled WGS sequence"/>
</dbReference>
<feature type="transmembrane region" description="Helical" evidence="1">
    <location>
        <begin position="373"/>
        <end position="391"/>
    </location>
</feature>
<feature type="transmembrane region" description="Helical" evidence="1">
    <location>
        <begin position="431"/>
        <end position="458"/>
    </location>
</feature>
<gene>
    <name evidence="3" type="ORF">FOC4_g10000681</name>
</gene>
<evidence type="ECO:0000256" key="2">
    <source>
        <dbReference type="SAM" id="SignalP"/>
    </source>
</evidence>
<reference evidence="4" key="1">
    <citation type="submission" date="2012-09" db="EMBL/GenBank/DDBJ databases">
        <title>Genome sequencing and comparative transcriptomics of race 1 and race 4 of banana pathogen: Fusarium oxysporum f. sp. cubense.</title>
        <authorList>
            <person name="Fang X."/>
            <person name="Huang J."/>
        </authorList>
    </citation>
    <scope>NUCLEOTIDE SEQUENCE [LARGE SCALE GENOMIC DNA]</scope>
    <source>
        <strain evidence="4">race 4</strain>
    </source>
</reference>
<feature type="transmembrane region" description="Helical" evidence="1">
    <location>
        <begin position="214"/>
        <end position="232"/>
    </location>
</feature>
<dbReference type="AlphaFoldDB" id="N1RUL5"/>
<name>N1RUL5_FUSC4</name>
<evidence type="ECO:0000256" key="1">
    <source>
        <dbReference type="SAM" id="Phobius"/>
    </source>
</evidence>
<organism evidence="3 4">
    <name type="scientific">Fusarium oxysporum f. sp. cubense (strain race 4)</name>
    <name type="common">Panama disease fungus</name>
    <dbReference type="NCBI Taxonomy" id="2502994"/>
    <lineage>
        <taxon>Eukaryota</taxon>
        <taxon>Fungi</taxon>
        <taxon>Dikarya</taxon>
        <taxon>Ascomycota</taxon>
        <taxon>Pezizomycotina</taxon>
        <taxon>Sordariomycetes</taxon>
        <taxon>Hypocreomycetidae</taxon>
        <taxon>Hypocreales</taxon>
        <taxon>Nectriaceae</taxon>
        <taxon>Fusarium</taxon>
        <taxon>Fusarium oxysporum species complex</taxon>
    </lineage>
</organism>
<keyword evidence="4" id="KW-1185">Reference proteome</keyword>
<protein>
    <submittedName>
        <fullName evidence="3">Uncharacterized protein</fullName>
    </submittedName>
</protein>
<feature type="transmembrane region" description="Helical" evidence="1">
    <location>
        <begin position="397"/>
        <end position="419"/>
    </location>
</feature>
<dbReference type="EMBL" id="KB726569">
    <property type="protein sequence ID" value="EMT67872.1"/>
    <property type="molecule type" value="Genomic_DNA"/>
</dbReference>
<feature type="chain" id="PRO_5004111808" evidence="2">
    <location>
        <begin position="22"/>
        <end position="486"/>
    </location>
</feature>
<proteinExistence type="predicted"/>
<evidence type="ECO:0000313" key="3">
    <source>
        <dbReference type="EMBL" id="EMT67872.1"/>
    </source>
</evidence>
<feature type="transmembrane region" description="Helical" evidence="1">
    <location>
        <begin position="337"/>
        <end position="361"/>
    </location>
</feature>
<feature type="signal peptide" evidence="2">
    <location>
        <begin position="1"/>
        <end position="21"/>
    </location>
</feature>
<dbReference type="HOGENOM" id="CLU_029549_0_0_1"/>
<keyword evidence="1" id="KW-1133">Transmembrane helix</keyword>
<keyword evidence="1" id="KW-0472">Membrane</keyword>
<dbReference type="OrthoDB" id="5392263at2759"/>
<reference evidence="4" key="2">
    <citation type="journal article" date="2014" name="PLoS ONE">
        <title>Genome and Transcriptome Analysis of the Fungal Pathogen Fusarium oxysporum f. sp. cubense Causing Banana Vascular Wilt Disease.</title>
        <authorList>
            <person name="Guo L."/>
            <person name="Han L."/>
            <person name="Yang L."/>
            <person name="Zeng H."/>
            <person name="Fan D."/>
            <person name="Zhu Y."/>
            <person name="Feng Y."/>
            <person name="Wang G."/>
            <person name="Peng C."/>
            <person name="Jiang X."/>
            <person name="Zhou D."/>
            <person name="Ni P."/>
            <person name="Liang C."/>
            <person name="Liu L."/>
            <person name="Wang J."/>
            <person name="Mao C."/>
            <person name="Fang X."/>
            <person name="Peng M."/>
            <person name="Huang J."/>
        </authorList>
    </citation>
    <scope>NUCLEOTIDE SEQUENCE [LARGE SCALE GENOMIC DNA]</scope>
    <source>
        <strain evidence="4">race 4</strain>
    </source>
</reference>
<sequence length="486" mass="54872">MRFIHVPRIIFLVSPVPVVLATYKWSDCQQKVLQIQAGELTLGSINNETLNEFLYHGPVTGLDRNFPRDKYLAVTYDGCEAICGNPVATYDAPEALSLAANWIFPLAILLNLPYESLHERKISKTLVAVLNWLGSPQTALTATIFNFRQLRESHRRYMACFGRCLMIKVPMLTSLVSSWLHSHFSCVCTFLVAFIFSVVLAFAELGDNNTPFSLAFGLLMTWLPLLVVFTIIDRNPVSSERVSELISRWLYNVEAVKTWTSEPGNDPNSIGWWQDNTKIPQALKIDVFIGQGRKIQFCGLPHALLEASTTVDFHTETNLSRCAKKAANRLKGWKPKAWYVVAVLSFLLVWCAIMSAFVVSFTAPTIGLGCRSLTYLLFGAFSSVSWVIQFSKRPPQWALWVSYISNTLAILTLLVVIVFQGPAFYRDHFNVLQYWAAAAVIGGSVPTIPFIVALFWWLKCRHLWQANEGWQPQGPRDIPADTRWLL</sequence>